<sequence>MISKRRGAAILPREYLIRSASNNAAFFLLGRRYDLDDPRRKDMDDNMEHFLLDRAASTVDYRPAWLKALARRLFPRSLSVAMQDTVRKFEAMTKWV</sequence>
<dbReference type="OMA" id="HINSMCQ"/>
<dbReference type="EMBL" id="JABSTR010000006">
    <property type="protein sequence ID" value="KAH9373614.1"/>
    <property type="molecule type" value="Genomic_DNA"/>
</dbReference>
<evidence type="ECO:0000313" key="2">
    <source>
        <dbReference type="Proteomes" id="UP000821853"/>
    </source>
</evidence>
<dbReference type="VEuPathDB" id="VectorBase:HLOH_049834"/>
<proteinExistence type="predicted"/>
<dbReference type="AlphaFoldDB" id="A0A9J6G5F6"/>
<comment type="caution">
    <text evidence="1">The sequence shown here is derived from an EMBL/GenBank/DDBJ whole genome shotgun (WGS) entry which is preliminary data.</text>
</comment>
<name>A0A9J6G5F6_HAELO</name>
<keyword evidence="2" id="KW-1185">Reference proteome</keyword>
<protein>
    <submittedName>
        <fullName evidence="1">Uncharacterized protein</fullName>
    </submittedName>
</protein>
<evidence type="ECO:0000313" key="1">
    <source>
        <dbReference type="EMBL" id="KAH9373614.1"/>
    </source>
</evidence>
<gene>
    <name evidence="1" type="ORF">HPB48_014789</name>
</gene>
<reference evidence="1 2" key="1">
    <citation type="journal article" date="2020" name="Cell">
        <title>Large-Scale Comparative Analyses of Tick Genomes Elucidate Their Genetic Diversity and Vector Capacities.</title>
        <authorList>
            <consortium name="Tick Genome and Microbiome Consortium (TIGMIC)"/>
            <person name="Jia N."/>
            <person name="Wang J."/>
            <person name="Shi W."/>
            <person name="Du L."/>
            <person name="Sun Y."/>
            <person name="Zhan W."/>
            <person name="Jiang J.F."/>
            <person name="Wang Q."/>
            <person name="Zhang B."/>
            <person name="Ji P."/>
            <person name="Bell-Sakyi L."/>
            <person name="Cui X.M."/>
            <person name="Yuan T.T."/>
            <person name="Jiang B.G."/>
            <person name="Yang W.F."/>
            <person name="Lam T.T."/>
            <person name="Chang Q.C."/>
            <person name="Ding S.J."/>
            <person name="Wang X.J."/>
            <person name="Zhu J.G."/>
            <person name="Ruan X.D."/>
            <person name="Zhao L."/>
            <person name="Wei J.T."/>
            <person name="Ye R.Z."/>
            <person name="Que T.C."/>
            <person name="Du C.H."/>
            <person name="Zhou Y.H."/>
            <person name="Cheng J.X."/>
            <person name="Dai P.F."/>
            <person name="Guo W.B."/>
            <person name="Han X.H."/>
            <person name="Huang E.J."/>
            <person name="Li L.F."/>
            <person name="Wei W."/>
            <person name="Gao Y.C."/>
            <person name="Liu J.Z."/>
            <person name="Shao H.Z."/>
            <person name="Wang X."/>
            <person name="Wang C.C."/>
            <person name="Yang T.C."/>
            <person name="Huo Q.B."/>
            <person name="Li W."/>
            <person name="Chen H.Y."/>
            <person name="Chen S.E."/>
            <person name="Zhou L.G."/>
            <person name="Ni X.B."/>
            <person name="Tian J.H."/>
            <person name="Sheng Y."/>
            <person name="Liu T."/>
            <person name="Pan Y.S."/>
            <person name="Xia L.Y."/>
            <person name="Li J."/>
            <person name="Zhao F."/>
            <person name="Cao W.C."/>
        </authorList>
    </citation>
    <scope>NUCLEOTIDE SEQUENCE [LARGE SCALE GENOMIC DNA]</scope>
    <source>
        <strain evidence="1">HaeL-2018</strain>
    </source>
</reference>
<organism evidence="1 2">
    <name type="scientific">Haemaphysalis longicornis</name>
    <name type="common">Bush tick</name>
    <dbReference type="NCBI Taxonomy" id="44386"/>
    <lineage>
        <taxon>Eukaryota</taxon>
        <taxon>Metazoa</taxon>
        <taxon>Ecdysozoa</taxon>
        <taxon>Arthropoda</taxon>
        <taxon>Chelicerata</taxon>
        <taxon>Arachnida</taxon>
        <taxon>Acari</taxon>
        <taxon>Parasitiformes</taxon>
        <taxon>Ixodida</taxon>
        <taxon>Ixodoidea</taxon>
        <taxon>Ixodidae</taxon>
        <taxon>Haemaphysalinae</taxon>
        <taxon>Haemaphysalis</taxon>
    </lineage>
</organism>
<accession>A0A9J6G5F6</accession>
<dbReference type="Proteomes" id="UP000821853">
    <property type="component" value="Chromosome 4"/>
</dbReference>